<dbReference type="InterPro" id="IPR011990">
    <property type="entry name" value="TPR-like_helical_dom_sf"/>
</dbReference>
<protein>
    <recommendedName>
        <fullName evidence="7">Gamma-soluble NSF attachment protein</fullName>
    </recommendedName>
    <alternativeName>
        <fullName evidence="8">N-ethylmaleimide-sensitive factor attachment protein gamma</fullName>
    </alternativeName>
</protein>
<dbReference type="AlphaFoldDB" id="A0AAJ6VLM4"/>
<dbReference type="Pfam" id="PF14938">
    <property type="entry name" value="SNAP"/>
    <property type="match status" value="1"/>
</dbReference>
<dbReference type="GeneID" id="105359585"/>
<evidence type="ECO:0000313" key="10">
    <source>
        <dbReference type="Proteomes" id="UP000695007"/>
    </source>
</evidence>
<organism evidence="10 11">
    <name type="scientific">Ceratosolen solmsi marchali</name>
    <dbReference type="NCBI Taxonomy" id="326594"/>
    <lineage>
        <taxon>Eukaryota</taxon>
        <taxon>Metazoa</taxon>
        <taxon>Ecdysozoa</taxon>
        <taxon>Arthropoda</taxon>
        <taxon>Hexapoda</taxon>
        <taxon>Insecta</taxon>
        <taxon>Pterygota</taxon>
        <taxon>Neoptera</taxon>
        <taxon>Endopterygota</taxon>
        <taxon>Hymenoptera</taxon>
        <taxon>Apocrita</taxon>
        <taxon>Proctotrupomorpha</taxon>
        <taxon>Chalcidoidea</taxon>
        <taxon>Agaonidae</taxon>
        <taxon>Agaoninae</taxon>
        <taxon>Ceratosolen</taxon>
    </lineage>
</organism>
<evidence type="ECO:0000256" key="5">
    <source>
        <dbReference type="ARBA" id="ARBA00022927"/>
    </source>
</evidence>
<evidence type="ECO:0000256" key="6">
    <source>
        <dbReference type="ARBA" id="ARBA00023136"/>
    </source>
</evidence>
<evidence type="ECO:0000256" key="1">
    <source>
        <dbReference type="ARBA" id="ARBA00004170"/>
    </source>
</evidence>
<dbReference type="InterPro" id="IPR000744">
    <property type="entry name" value="NSF_attach"/>
</dbReference>
<evidence type="ECO:0000313" key="11">
    <source>
        <dbReference type="RefSeq" id="XP_011494508.1"/>
    </source>
</evidence>
<dbReference type="SUPFAM" id="SSF48452">
    <property type="entry name" value="TPR-like"/>
    <property type="match status" value="1"/>
</dbReference>
<dbReference type="FunFam" id="1.25.40.10:FF:000477">
    <property type="entry name" value="gamma-soluble NSF attachment protein"/>
    <property type="match status" value="1"/>
</dbReference>
<feature type="compositionally biased region" description="Polar residues" evidence="9">
    <location>
        <begin position="325"/>
        <end position="334"/>
    </location>
</feature>
<evidence type="ECO:0000256" key="7">
    <source>
        <dbReference type="ARBA" id="ARBA00040047"/>
    </source>
</evidence>
<evidence type="ECO:0000256" key="9">
    <source>
        <dbReference type="SAM" id="MobiDB-lite"/>
    </source>
</evidence>
<dbReference type="GO" id="GO:0006886">
    <property type="term" value="P:intracellular protein transport"/>
    <property type="evidence" value="ECO:0007669"/>
    <property type="project" value="InterPro"/>
</dbReference>
<dbReference type="RefSeq" id="XP_011494508.1">
    <property type="nucleotide sequence ID" value="XM_011496206.1"/>
</dbReference>
<accession>A0AAJ6VLM4</accession>
<evidence type="ECO:0000256" key="8">
    <source>
        <dbReference type="ARBA" id="ARBA00042485"/>
    </source>
</evidence>
<evidence type="ECO:0000256" key="3">
    <source>
        <dbReference type="ARBA" id="ARBA00022448"/>
    </source>
</evidence>
<evidence type="ECO:0000256" key="2">
    <source>
        <dbReference type="ARBA" id="ARBA00010050"/>
    </source>
</evidence>
<name>A0AAJ6VLM4_9HYME</name>
<keyword evidence="3" id="KW-0813">Transport</keyword>
<proteinExistence type="inferred from homology"/>
<dbReference type="Gene3D" id="1.25.40.10">
    <property type="entry name" value="Tetratricopeptide repeat domain"/>
    <property type="match status" value="1"/>
</dbReference>
<dbReference type="GO" id="GO:0019905">
    <property type="term" value="F:syntaxin binding"/>
    <property type="evidence" value="ECO:0007669"/>
    <property type="project" value="TreeGrafter"/>
</dbReference>
<comment type="subcellular location">
    <subcellularLocation>
        <location evidence="1">Membrane</location>
        <topology evidence="1">Peripheral membrane protein</topology>
    </subcellularLocation>
</comment>
<dbReference type="GO" id="GO:0016192">
    <property type="term" value="P:vesicle-mediated transport"/>
    <property type="evidence" value="ECO:0007669"/>
    <property type="project" value="UniProtKB-KW"/>
</dbReference>
<dbReference type="KEGG" id="csol:105359585"/>
<keyword evidence="10" id="KW-1185">Reference proteome</keyword>
<gene>
    <name evidence="11" type="primary">LOC105359585</name>
</gene>
<dbReference type="PANTHER" id="PTHR13768">
    <property type="entry name" value="SOLUBLE NSF ATTACHMENT PROTEIN SNAP"/>
    <property type="match status" value="1"/>
</dbReference>
<dbReference type="GO" id="GO:0005774">
    <property type="term" value="C:vacuolar membrane"/>
    <property type="evidence" value="ECO:0007669"/>
    <property type="project" value="TreeGrafter"/>
</dbReference>
<dbReference type="GO" id="GO:0005483">
    <property type="term" value="F:soluble NSF attachment protein activity"/>
    <property type="evidence" value="ECO:0007669"/>
    <property type="project" value="TreeGrafter"/>
</dbReference>
<dbReference type="Proteomes" id="UP000695007">
    <property type="component" value="Unplaced"/>
</dbReference>
<evidence type="ECO:0000256" key="4">
    <source>
        <dbReference type="ARBA" id="ARBA00022892"/>
    </source>
</evidence>
<keyword evidence="5" id="KW-0653">Protein transport</keyword>
<keyword evidence="4" id="KW-0931">ER-Golgi transport</keyword>
<dbReference type="PANTHER" id="PTHR13768:SF2">
    <property type="entry name" value="GAMMA-SOLUBLE NSF ATTACHMENT PROTEIN"/>
    <property type="match status" value="1"/>
</dbReference>
<sequence length="362" mass="40129">MSKIEEANAHIRQAEKSLKTTLLKWRPDFEVAADAYTLAATCFRIAKDYQQCKECLIKGADCFKQNKSWFHAAKNLEQLLLILKEMGQLSEVPKLAHNACSLYQQHGSPESGANVLDKAAKMLESTMPEQALELYQRAADVVIGEDSPRQAAEYMSKVARILVKLGKYDQAADAVRREIGMHQQINHQPSVGRLAVALVLIQLARFDQVAAEKAFKEWGNYCDAPEVQTLEMLLQAYDNEDADAARSALNSPFIKHMDVEYARLARGLPLPQQEYAVPPVGVRANAAPSYISPNANKVTGQATVEAEVNQDELSSSLVEIEESMKSTAIESQFESKLEISQPPPPSIESKEEDDKDYDGGLC</sequence>
<dbReference type="GO" id="GO:0031201">
    <property type="term" value="C:SNARE complex"/>
    <property type="evidence" value="ECO:0007669"/>
    <property type="project" value="TreeGrafter"/>
</dbReference>
<comment type="similarity">
    <text evidence="2">Belongs to the SNAP family.</text>
</comment>
<feature type="region of interest" description="Disordered" evidence="9">
    <location>
        <begin position="325"/>
        <end position="362"/>
    </location>
</feature>
<reference evidence="11" key="1">
    <citation type="submission" date="2025-08" db="UniProtKB">
        <authorList>
            <consortium name="RefSeq"/>
        </authorList>
    </citation>
    <scope>IDENTIFICATION</scope>
</reference>
<keyword evidence="6" id="KW-0472">Membrane</keyword>